<dbReference type="PANTHER" id="PTHR37614:SF2">
    <property type="entry name" value="OS02G0121400 PROTEIN"/>
    <property type="match status" value="1"/>
</dbReference>
<feature type="region of interest" description="Disordered" evidence="1">
    <location>
        <begin position="135"/>
        <end position="159"/>
    </location>
</feature>
<accession>A0A835DN88</accession>
<dbReference type="PANTHER" id="PTHR37614">
    <property type="entry name" value="OS02G0121400 PROTEIN"/>
    <property type="match status" value="1"/>
</dbReference>
<dbReference type="AlphaFoldDB" id="A0A835DN88"/>
<feature type="compositionally biased region" description="Pro residues" evidence="1">
    <location>
        <begin position="102"/>
        <end position="115"/>
    </location>
</feature>
<gene>
    <name evidence="2" type="ORF">HHK36_002972</name>
</gene>
<keyword evidence="3" id="KW-1185">Reference proteome</keyword>
<organism evidence="2 3">
    <name type="scientific">Tetracentron sinense</name>
    <name type="common">Spur-leaf</name>
    <dbReference type="NCBI Taxonomy" id="13715"/>
    <lineage>
        <taxon>Eukaryota</taxon>
        <taxon>Viridiplantae</taxon>
        <taxon>Streptophyta</taxon>
        <taxon>Embryophyta</taxon>
        <taxon>Tracheophyta</taxon>
        <taxon>Spermatophyta</taxon>
        <taxon>Magnoliopsida</taxon>
        <taxon>Trochodendrales</taxon>
        <taxon>Trochodendraceae</taxon>
        <taxon>Tetracentron</taxon>
    </lineage>
</organism>
<evidence type="ECO:0000256" key="1">
    <source>
        <dbReference type="SAM" id="MobiDB-lite"/>
    </source>
</evidence>
<dbReference type="EMBL" id="JABCRI010000002">
    <property type="protein sequence ID" value="KAF8410443.1"/>
    <property type="molecule type" value="Genomic_DNA"/>
</dbReference>
<reference evidence="2 3" key="1">
    <citation type="submission" date="2020-04" db="EMBL/GenBank/DDBJ databases">
        <title>Plant Genome Project.</title>
        <authorList>
            <person name="Zhang R.-G."/>
        </authorList>
    </citation>
    <scope>NUCLEOTIDE SEQUENCE [LARGE SCALE GENOMIC DNA]</scope>
    <source>
        <strain evidence="2">YNK0</strain>
        <tissue evidence="2">Leaf</tissue>
    </source>
</reference>
<comment type="caution">
    <text evidence="2">The sequence shown here is derived from an EMBL/GenBank/DDBJ whole genome shotgun (WGS) entry which is preliminary data.</text>
</comment>
<dbReference type="OrthoDB" id="1721092at2759"/>
<evidence type="ECO:0000313" key="2">
    <source>
        <dbReference type="EMBL" id="KAF8410443.1"/>
    </source>
</evidence>
<proteinExistence type="predicted"/>
<dbReference type="OMA" id="HIYRFKN"/>
<sequence>MDFYYKGKAPSFKQQRVLFSSSVHLCFFTFSVKRLAMNHSSENREDSFIDSLDEYEINVAKIMLKIPQLIYESKLRPRFPLSWAAKRKRSAIQDTPSSSPHRSPPPPPPPPPPAPSLCRPPCNVERPILKVEASSPGTPLSFCPSESDGKSKHSKRKNFKKRTKEEWLGILAELNRCQEQLKADVENVKLYHDKQKAFNLVLKARERELCLKKEELDLDSSRRLDLVVEPTELTVRLNPKEDAQQRLPIVIHQPPSAVHRMDCRSEILENSQYPYNQMSSSLSSGVGLGMGKNLSAIGIPDLNLSVEETVGMDSFPLFELNGSAIATQARKRRIEIIRRKNKFMAGVKSRWR</sequence>
<protein>
    <submittedName>
        <fullName evidence="2">Uncharacterized protein</fullName>
    </submittedName>
</protein>
<evidence type="ECO:0000313" key="3">
    <source>
        <dbReference type="Proteomes" id="UP000655225"/>
    </source>
</evidence>
<dbReference type="Proteomes" id="UP000655225">
    <property type="component" value="Unassembled WGS sequence"/>
</dbReference>
<feature type="region of interest" description="Disordered" evidence="1">
    <location>
        <begin position="90"/>
        <end position="119"/>
    </location>
</feature>
<name>A0A835DN88_TETSI</name>